<name>A0ABY6BIG2_9GAMM</name>
<dbReference type="CDD" id="cd07724">
    <property type="entry name" value="POD-like_MBL-fold"/>
    <property type="match status" value="1"/>
</dbReference>
<dbReference type="EMBL" id="CP104694">
    <property type="protein sequence ID" value="UXI68885.1"/>
    <property type="molecule type" value="Genomic_DNA"/>
</dbReference>
<keyword evidence="1" id="KW-0479">Metal-binding</keyword>
<dbReference type="PANTHER" id="PTHR43084">
    <property type="entry name" value="PERSULFIDE DIOXYGENASE ETHE1"/>
    <property type="match status" value="1"/>
</dbReference>
<evidence type="ECO:0000256" key="1">
    <source>
        <dbReference type="ARBA" id="ARBA00022723"/>
    </source>
</evidence>
<keyword evidence="4" id="KW-1185">Reference proteome</keyword>
<dbReference type="SUPFAM" id="SSF56281">
    <property type="entry name" value="Metallo-hydrolase/oxidoreductase"/>
    <property type="match status" value="1"/>
</dbReference>
<accession>A0ABY6BIG2</accession>
<organism evidence="3 4">
    <name type="scientific">Tahibacter amnicola</name>
    <dbReference type="NCBI Taxonomy" id="2976241"/>
    <lineage>
        <taxon>Bacteria</taxon>
        <taxon>Pseudomonadati</taxon>
        <taxon>Pseudomonadota</taxon>
        <taxon>Gammaproteobacteria</taxon>
        <taxon>Lysobacterales</taxon>
        <taxon>Rhodanobacteraceae</taxon>
        <taxon>Tahibacter</taxon>
    </lineage>
</organism>
<evidence type="ECO:0000259" key="2">
    <source>
        <dbReference type="SMART" id="SM00849"/>
    </source>
</evidence>
<dbReference type="Proteomes" id="UP001064632">
    <property type="component" value="Chromosome"/>
</dbReference>
<dbReference type="InterPro" id="IPR044528">
    <property type="entry name" value="POD-like_MBL-fold"/>
</dbReference>
<proteinExistence type="predicted"/>
<dbReference type="Pfam" id="PF00753">
    <property type="entry name" value="Lactamase_B"/>
    <property type="match status" value="1"/>
</dbReference>
<reference evidence="3" key="1">
    <citation type="submission" date="2022-09" db="EMBL/GenBank/DDBJ databases">
        <title>Tahibacter sp. nov., isolated from a fresh water.</title>
        <authorList>
            <person name="Baek J.H."/>
            <person name="Lee J.K."/>
            <person name="Kim J.M."/>
            <person name="Jeon C.O."/>
        </authorList>
    </citation>
    <scope>NUCLEOTIDE SEQUENCE</scope>
    <source>
        <strain evidence="3">W38</strain>
    </source>
</reference>
<gene>
    <name evidence="3" type="ORF">N4264_04305</name>
</gene>
<dbReference type="PANTHER" id="PTHR43084:SF1">
    <property type="entry name" value="PERSULFIDE DIOXYGENASE ETHE1, MITOCHONDRIAL"/>
    <property type="match status" value="1"/>
</dbReference>
<dbReference type="RefSeq" id="WP_261695844.1">
    <property type="nucleotide sequence ID" value="NZ_CP104694.1"/>
</dbReference>
<dbReference type="InterPro" id="IPR001279">
    <property type="entry name" value="Metallo-B-lactamas"/>
</dbReference>
<feature type="domain" description="Metallo-beta-lactamase" evidence="2">
    <location>
        <begin position="14"/>
        <end position="209"/>
    </location>
</feature>
<evidence type="ECO:0000313" key="3">
    <source>
        <dbReference type="EMBL" id="UXI68885.1"/>
    </source>
</evidence>
<dbReference type="Gene3D" id="3.60.15.10">
    <property type="entry name" value="Ribonuclease Z/Hydroxyacylglutathione hydrolase-like"/>
    <property type="match status" value="1"/>
</dbReference>
<sequence length="292" mass="31977">MSPVVDSFFDATTGTWSHIVSGGPGTDAAIIDPVWDFDMPSGRISTASAERVLAHVRTQRLQVAWILETHAHADHLTAMDWLKNRLRTEGHAAVTAIGEGICFVQAVFRDRFGLGPEFPTDGSQFDRLLREGDRLPLGGAVIEVLATPGHTNDSMSYRIGNAVFVGDTVFSPTAGTARCDFPGGDAHRLYQSIHRLYALPGDTRLYLCHDYPARDAEPRSQVPVDEQRQDNAHLAATTDESDYVQFRRSRDAGLSVPRLLYPALQVNIRAGRLPDADEAGRCFLVVPVTQPG</sequence>
<dbReference type="InterPro" id="IPR051682">
    <property type="entry name" value="Mito_Persulfide_Diox"/>
</dbReference>
<dbReference type="SMART" id="SM00849">
    <property type="entry name" value="Lactamase_B"/>
    <property type="match status" value="1"/>
</dbReference>
<protein>
    <submittedName>
        <fullName evidence="3">MBL fold metallo-hydrolase</fullName>
    </submittedName>
</protein>
<evidence type="ECO:0000313" key="4">
    <source>
        <dbReference type="Proteomes" id="UP001064632"/>
    </source>
</evidence>
<dbReference type="InterPro" id="IPR036866">
    <property type="entry name" value="RibonucZ/Hydroxyglut_hydro"/>
</dbReference>